<accession>A0A4D4L2F0</accession>
<evidence type="ECO:0000259" key="3">
    <source>
        <dbReference type="Pfam" id="PF00465"/>
    </source>
</evidence>
<evidence type="ECO:0000256" key="2">
    <source>
        <dbReference type="ARBA" id="ARBA00023002"/>
    </source>
</evidence>
<dbReference type="Proteomes" id="UP000301309">
    <property type="component" value="Unassembled WGS sequence"/>
</dbReference>
<dbReference type="Gene3D" id="3.40.50.1970">
    <property type="match status" value="1"/>
</dbReference>
<dbReference type="AlphaFoldDB" id="A0A4D4L2F0"/>
<dbReference type="InterPro" id="IPR001670">
    <property type="entry name" value="ADH_Fe/GldA"/>
</dbReference>
<dbReference type="SUPFAM" id="SSF56796">
    <property type="entry name" value="Dehydroquinate synthase-like"/>
    <property type="match status" value="1"/>
</dbReference>
<dbReference type="GO" id="GO:0004022">
    <property type="term" value="F:alcohol dehydrogenase (NAD+) activity"/>
    <property type="evidence" value="ECO:0007669"/>
    <property type="project" value="TreeGrafter"/>
</dbReference>
<organism evidence="4 5">
    <name type="scientific">Streptomyces violaceusniger</name>
    <dbReference type="NCBI Taxonomy" id="68280"/>
    <lineage>
        <taxon>Bacteria</taxon>
        <taxon>Bacillati</taxon>
        <taxon>Actinomycetota</taxon>
        <taxon>Actinomycetes</taxon>
        <taxon>Kitasatosporales</taxon>
        <taxon>Streptomycetaceae</taxon>
        <taxon>Streptomyces</taxon>
        <taxon>Streptomyces violaceusniger group</taxon>
    </lineage>
</organism>
<evidence type="ECO:0000313" key="5">
    <source>
        <dbReference type="Proteomes" id="UP000301309"/>
    </source>
</evidence>
<keyword evidence="2" id="KW-0560">Oxidoreductase</keyword>
<dbReference type="Pfam" id="PF00465">
    <property type="entry name" value="Fe-ADH"/>
    <property type="match status" value="1"/>
</dbReference>
<proteinExistence type="inferred from homology"/>
<gene>
    <name evidence="4" type="ORF">SVIO_028420</name>
</gene>
<sequence>MRFVHETLPQRVVFAPGDAAAAIGDETARLGAERIMVVIAPSSSPLTGPLTGALPVAHVHHEVVRHVPVEVADRARDAAVRCRADALVSIGGGSATGLAKAVALTTGLPIVAVPTTYAGSEATNVWGVTRGATKTTGVEPTVLPRAIVYDASLLRTLPVELSVTSGLNALAHGVDAMWGPTPTRSTSPWPRSRSAAFVRDCPPSQPTRADWLATSRRCTAPTSRLWPSPRPARARTTRCAMSSAVCSTFPTHRPTPSSFPMCWR</sequence>
<dbReference type="PANTHER" id="PTHR11496">
    <property type="entry name" value="ALCOHOL DEHYDROGENASE"/>
    <property type="match status" value="1"/>
</dbReference>
<dbReference type="EMBL" id="BJHW01000001">
    <property type="protein sequence ID" value="GDY52219.1"/>
    <property type="molecule type" value="Genomic_DNA"/>
</dbReference>
<feature type="domain" description="Alcohol dehydrogenase iron-type/glycerol dehydrogenase GldA" evidence="3">
    <location>
        <begin position="9"/>
        <end position="150"/>
    </location>
</feature>
<comment type="similarity">
    <text evidence="1">Belongs to the iron-containing alcohol dehydrogenase family.</text>
</comment>
<evidence type="ECO:0000256" key="1">
    <source>
        <dbReference type="ARBA" id="ARBA00007358"/>
    </source>
</evidence>
<keyword evidence="5" id="KW-1185">Reference proteome</keyword>
<evidence type="ECO:0000313" key="4">
    <source>
        <dbReference type="EMBL" id="GDY52219.1"/>
    </source>
</evidence>
<dbReference type="PANTHER" id="PTHR11496:SF102">
    <property type="entry name" value="ALCOHOL DEHYDROGENASE 4"/>
    <property type="match status" value="1"/>
</dbReference>
<comment type="caution">
    <text evidence="4">The sequence shown here is derived from an EMBL/GenBank/DDBJ whole genome shotgun (WGS) entry which is preliminary data.</text>
</comment>
<dbReference type="GO" id="GO:0046872">
    <property type="term" value="F:metal ion binding"/>
    <property type="evidence" value="ECO:0007669"/>
    <property type="project" value="InterPro"/>
</dbReference>
<name>A0A4D4L2F0_STRVO</name>
<dbReference type="RefSeq" id="WP_425587085.1">
    <property type="nucleotide sequence ID" value="NZ_BAAASO010000035.1"/>
</dbReference>
<dbReference type="InterPro" id="IPR039697">
    <property type="entry name" value="Alcohol_dehydrogenase_Fe"/>
</dbReference>
<reference evidence="4 5" key="1">
    <citation type="journal article" date="2020" name="Int. J. Syst. Evol. Microbiol.">
        <title>Reclassification of Streptomyces castelarensis and Streptomyces sporoclivatus as later heterotypic synonyms of Streptomyces antimycoticus.</title>
        <authorList>
            <person name="Komaki H."/>
            <person name="Tamura T."/>
        </authorList>
    </citation>
    <scope>NUCLEOTIDE SEQUENCE [LARGE SCALE GENOMIC DNA]</scope>
    <source>
        <strain evidence="4 5">NBRC 13459</strain>
    </source>
</reference>
<protein>
    <recommendedName>
        <fullName evidence="3">Alcohol dehydrogenase iron-type/glycerol dehydrogenase GldA domain-containing protein</fullName>
    </recommendedName>
</protein>